<proteinExistence type="predicted"/>
<feature type="region of interest" description="Disordered" evidence="1">
    <location>
        <begin position="44"/>
        <end position="99"/>
    </location>
</feature>
<evidence type="ECO:0000313" key="3">
    <source>
        <dbReference type="Proteomes" id="UP000278962"/>
    </source>
</evidence>
<name>A0A660LFI9_9ACTN</name>
<keyword evidence="3" id="KW-1185">Reference proteome</keyword>
<dbReference type="AlphaFoldDB" id="A0A660LFI9"/>
<reference evidence="2 3" key="1">
    <citation type="submission" date="2018-10" db="EMBL/GenBank/DDBJ databases">
        <title>Genomic Encyclopedia of Archaeal and Bacterial Type Strains, Phase II (KMG-II): from individual species to whole genera.</title>
        <authorList>
            <person name="Goeker M."/>
        </authorList>
    </citation>
    <scope>NUCLEOTIDE SEQUENCE [LARGE SCALE GENOMIC DNA]</scope>
    <source>
        <strain evidence="2 3">DSM 14954</strain>
    </source>
</reference>
<dbReference type="Proteomes" id="UP000278962">
    <property type="component" value="Unassembled WGS sequence"/>
</dbReference>
<gene>
    <name evidence="2" type="ORF">C8N24_2812</name>
</gene>
<comment type="caution">
    <text evidence="2">The sequence shown here is derived from an EMBL/GenBank/DDBJ whole genome shotgun (WGS) entry which is preliminary data.</text>
</comment>
<evidence type="ECO:0000256" key="1">
    <source>
        <dbReference type="SAM" id="MobiDB-lite"/>
    </source>
</evidence>
<sequence length="241" mass="25879">MSAPLENPGICWGFRHSGGARVKGSRAIRGAFWGLLPSQIAPSTALSHPSRELPSSPSPACRGPPNRPRRTTKTGWPPGLRTAAPSLIAPRGAPTSMPVPTVHAVRADRRPLSEGLRRRASHAWPWGLDPAVPRASARSRSASCCRDAPGRWRCRWSVHHSRLRVAGTGQQPSRCHLSPGGSSSWRCSAVPGGNAAARPRGTIASRRARTRSSVTCSGWGTPPARLGTRRRSVSSSWGWRQ</sequence>
<accession>A0A660LFI9</accession>
<protein>
    <submittedName>
        <fullName evidence="2">Uncharacterized protein</fullName>
    </submittedName>
</protein>
<dbReference type="EMBL" id="RBIL01000001">
    <property type="protein sequence ID" value="RKQ92955.1"/>
    <property type="molecule type" value="Genomic_DNA"/>
</dbReference>
<feature type="region of interest" description="Disordered" evidence="1">
    <location>
        <begin position="187"/>
        <end position="241"/>
    </location>
</feature>
<evidence type="ECO:0000313" key="2">
    <source>
        <dbReference type="EMBL" id="RKQ92955.1"/>
    </source>
</evidence>
<organism evidence="2 3">
    <name type="scientific">Solirubrobacter pauli</name>
    <dbReference type="NCBI Taxonomy" id="166793"/>
    <lineage>
        <taxon>Bacteria</taxon>
        <taxon>Bacillati</taxon>
        <taxon>Actinomycetota</taxon>
        <taxon>Thermoleophilia</taxon>
        <taxon>Solirubrobacterales</taxon>
        <taxon>Solirubrobacteraceae</taxon>
        <taxon>Solirubrobacter</taxon>
    </lineage>
</organism>